<evidence type="ECO:0000256" key="2">
    <source>
        <dbReference type="ARBA" id="ARBA00008240"/>
    </source>
</evidence>
<keyword evidence="5 11" id="KW-0812">Transmembrane</keyword>
<feature type="transmembrane region" description="Helical" evidence="11">
    <location>
        <begin position="326"/>
        <end position="346"/>
    </location>
</feature>
<feature type="transmembrane region" description="Helical" evidence="11">
    <location>
        <begin position="301"/>
        <end position="320"/>
    </location>
</feature>
<evidence type="ECO:0000259" key="12">
    <source>
        <dbReference type="PROSITE" id="PS50850"/>
    </source>
</evidence>
<evidence type="ECO:0000313" key="13">
    <source>
        <dbReference type="EMBL" id="SCL26532.1"/>
    </source>
</evidence>
<dbReference type="Gene3D" id="1.20.1250.20">
    <property type="entry name" value="MFS general substrate transporter like domains"/>
    <property type="match status" value="2"/>
</dbReference>
<keyword evidence="4" id="KW-1003">Cell membrane</keyword>
<evidence type="ECO:0000256" key="1">
    <source>
        <dbReference type="ARBA" id="ARBA00004651"/>
    </source>
</evidence>
<dbReference type="GO" id="GO:0005886">
    <property type="term" value="C:plasma membrane"/>
    <property type="evidence" value="ECO:0007669"/>
    <property type="project" value="UniProtKB-SubCell"/>
</dbReference>
<dbReference type="SUPFAM" id="SSF103473">
    <property type="entry name" value="MFS general substrate transporter"/>
    <property type="match status" value="1"/>
</dbReference>
<protein>
    <recommendedName>
        <fullName evidence="10">Putative proline/betaine transporter</fullName>
    </recommendedName>
</protein>
<evidence type="ECO:0000256" key="4">
    <source>
        <dbReference type="ARBA" id="ARBA00022475"/>
    </source>
</evidence>
<feature type="transmembrane region" description="Helical" evidence="11">
    <location>
        <begin position="21"/>
        <end position="40"/>
    </location>
</feature>
<comment type="subcellular location">
    <subcellularLocation>
        <location evidence="1">Cell membrane</location>
        <topology evidence="1">Multi-pass membrane protein</topology>
    </subcellularLocation>
</comment>
<feature type="transmembrane region" description="Helical" evidence="11">
    <location>
        <begin position="46"/>
        <end position="70"/>
    </location>
</feature>
<organism evidence="13 14">
    <name type="scientific">Micromonospora rhizosphaerae</name>
    <dbReference type="NCBI Taxonomy" id="568872"/>
    <lineage>
        <taxon>Bacteria</taxon>
        <taxon>Bacillati</taxon>
        <taxon>Actinomycetota</taxon>
        <taxon>Actinomycetes</taxon>
        <taxon>Micromonosporales</taxon>
        <taxon>Micromonosporaceae</taxon>
        <taxon>Micromonospora</taxon>
    </lineage>
</organism>
<dbReference type="PANTHER" id="PTHR43045:SF1">
    <property type="entry name" value="SHIKIMATE TRANSPORTER"/>
    <property type="match status" value="1"/>
</dbReference>
<dbReference type="PROSITE" id="PS50850">
    <property type="entry name" value="MFS"/>
    <property type="match status" value="1"/>
</dbReference>
<keyword evidence="6" id="KW-0769">Symport</keyword>
<accession>A0A1C6SB77</accession>
<evidence type="ECO:0000256" key="8">
    <source>
        <dbReference type="ARBA" id="ARBA00023136"/>
    </source>
</evidence>
<gene>
    <name evidence="13" type="ORF">GA0070624_3323</name>
</gene>
<dbReference type="GO" id="GO:0015293">
    <property type="term" value="F:symporter activity"/>
    <property type="evidence" value="ECO:0007669"/>
    <property type="project" value="UniProtKB-KW"/>
</dbReference>
<feature type="domain" description="Major facilitator superfamily (MFS) profile" evidence="12">
    <location>
        <begin position="9"/>
        <end position="415"/>
    </location>
</feature>
<feature type="transmembrane region" description="Helical" evidence="11">
    <location>
        <begin position="393"/>
        <end position="414"/>
    </location>
</feature>
<feature type="transmembrane region" description="Helical" evidence="11">
    <location>
        <begin position="272"/>
        <end position="292"/>
    </location>
</feature>
<feature type="transmembrane region" description="Helical" evidence="11">
    <location>
        <begin position="249"/>
        <end position="266"/>
    </location>
</feature>
<evidence type="ECO:0000256" key="9">
    <source>
        <dbReference type="ARBA" id="ARBA00037295"/>
    </source>
</evidence>
<feature type="transmembrane region" description="Helical" evidence="11">
    <location>
        <begin position="181"/>
        <end position="200"/>
    </location>
</feature>
<comment type="function">
    <text evidence="9">May be a proton symporter involved in the uptake of osmolytes such as proline and glycine betaine.</text>
</comment>
<dbReference type="Pfam" id="PF07690">
    <property type="entry name" value="MFS_1"/>
    <property type="match status" value="1"/>
</dbReference>
<keyword evidence="3" id="KW-0813">Transport</keyword>
<feature type="transmembrane region" description="Helical" evidence="11">
    <location>
        <begin position="366"/>
        <end position="387"/>
    </location>
</feature>
<evidence type="ECO:0000256" key="7">
    <source>
        <dbReference type="ARBA" id="ARBA00022989"/>
    </source>
</evidence>
<dbReference type="InterPro" id="IPR011701">
    <property type="entry name" value="MFS"/>
</dbReference>
<dbReference type="STRING" id="568872.GA0070624_3323"/>
<keyword evidence="14" id="KW-1185">Reference proteome</keyword>
<sequence length="438" mass="46335">MTTSKMRRVVGAASLGTALEWYDFFLYGTAAALVFPHLFFPKDDPTVGTLLSFGVYATGFVARPIGGVISGHIGDRFGRRRALLATLLVMGLGTAGIGLLPTYGQIGVAAPVLLVVLRIIQGLATGGEWGGASLLTLEHAQNRRGFFGSFISAAVYVGLIIGSLIFLVFDKLLTDSQLLSWGWRIPFLLSLLLVLVGLYIRRQVPETPEFQEMQQQQRRSKAPVLEALKENPRNILAIFLMRLGQNTSFYIISVFCLSYATVTLGVSKSVTLTALMIGSVAAAIAAPAWGALADRIGYTKIMVGSLVASALLAFPMFMALDTKSTTIIILTLLVMIAGVNAANDAIQPGYFTTMFGAKVRYSGTSIGREGGSVIGGGLSPLIAASLLASTGHWYAVAGWIVLTSLLGVVGARLVRPAADNSPRGADAGAFSSPAVKVR</sequence>
<dbReference type="PANTHER" id="PTHR43045">
    <property type="entry name" value="SHIKIMATE TRANSPORTER"/>
    <property type="match status" value="1"/>
</dbReference>
<feature type="transmembrane region" description="Helical" evidence="11">
    <location>
        <begin position="82"/>
        <end position="100"/>
    </location>
</feature>
<evidence type="ECO:0000256" key="3">
    <source>
        <dbReference type="ARBA" id="ARBA00022448"/>
    </source>
</evidence>
<evidence type="ECO:0000256" key="10">
    <source>
        <dbReference type="ARBA" id="ARBA00039918"/>
    </source>
</evidence>
<keyword evidence="8 11" id="KW-0472">Membrane</keyword>
<evidence type="ECO:0000256" key="11">
    <source>
        <dbReference type="SAM" id="Phobius"/>
    </source>
</evidence>
<dbReference type="AlphaFoldDB" id="A0A1C6SB77"/>
<dbReference type="InterPro" id="IPR020846">
    <property type="entry name" value="MFS_dom"/>
</dbReference>
<proteinExistence type="inferred from homology"/>
<dbReference type="CDD" id="cd17369">
    <property type="entry name" value="MFS_ShiA_like"/>
    <property type="match status" value="1"/>
</dbReference>
<evidence type="ECO:0000256" key="5">
    <source>
        <dbReference type="ARBA" id="ARBA00022692"/>
    </source>
</evidence>
<comment type="similarity">
    <text evidence="2">Belongs to the major facilitator superfamily. Metabolite:H+ Symporter (MHS) family (TC 2.A.1.6) family.</text>
</comment>
<keyword evidence="7 11" id="KW-1133">Transmembrane helix</keyword>
<feature type="transmembrane region" description="Helical" evidence="11">
    <location>
        <begin position="145"/>
        <end position="169"/>
    </location>
</feature>
<dbReference type="FunFam" id="1.20.1250.20:FF:000001">
    <property type="entry name" value="Dicarboxylate MFS transporter"/>
    <property type="match status" value="1"/>
</dbReference>
<dbReference type="Proteomes" id="UP000199413">
    <property type="component" value="Unassembled WGS sequence"/>
</dbReference>
<evidence type="ECO:0000256" key="6">
    <source>
        <dbReference type="ARBA" id="ARBA00022847"/>
    </source>
</evidence>
<reference evidence="14" key="1">
    <citation type="submission" date="2016-06" db="EMBL/GenBank/DDBJ databases">
        <authorList>
            <person name="Varghese N."/>
            <person name="Submissions Spin"/>
        </authorList>
    </citation>
    <scope>NUCLEOTIDE SEQUENCE [LARGE SCALE GENOMIC DNA]</scope>
    <source>
        <strain evidence="14">DSM 45431</strain>
    </source>
</reference>
<evidence type="ECO:0000313" key="14">
    <source>
        <dbReference type="Proteomes" id="UP000199413"/>
    </source>
</evidence>
<name>A0A1C6SB77_9ACTN</name>
<dbReference type="InterPro" id="IPR036259">
    <property type="entry name" value="MFS_trans_sf"/>
</dbReference>
<dbReference type="EMBL" id="FMHV01000002">
    <property type="protein sequence ID" value="SCL26532.1"/>
    <property type="molecule type" value="Genomic_DNA"/>
</dbReference>